<proteinExistence type="inferred from homology"/>
<comment type="similarity">
    <text evidence="2 4">Belongs to the UDP-N-acetylglucosamine 2-epimerase family.</text>
</comment>
<dbReference type="SUPFAM" id="SSF53756">
    <property type="entry name" value="UDP-Glycosyltransferase/glycogen phosphorylase"/>
    <property type="match status" value="1"/>
</dbReference>
<reference evidence="7" key="1">
    <citation type="journal article" date="2019" name="Int. J. Syst. Evol. Microbiol.">
        <title>The Global Catalogue of Microorganisms (GCM) 10K type strain sequencing project: providing services to taxonomists for standard genome sequencing and annotation.</title>
        <authorList>
            <consortium name="The Broad Institute Genomics Platform"/>
            <consortium name="The Broad Institute Genome Sequencing Center for Infectious Disease"/>
            <person name="Wu L."/>
            <person name="Ma J."/>
        </authorList>
    </citation>
    <scope>NUCLEOTIDE SEQUENCE [LARGE SCALE GENOMIC DNA]</scope>
    <source>
        <strain evidence="7">CCUG 59778</strain>
    </source>
</reference>
<evidence type="ECO:0000256" key="1">
    <source>
        <dbReference type="ARBA" id="ARBA00023235"/>
    </source>
</evidence>
<accession>A0ABW0ES20</accession>
<feature type="domain" description="UDP-N-acetylglucosamine 2-epimerase" evidence="5">
    <location>
        <begin position="25"/>
        <end position="367"/>
    </location>
</feature>
<evidence type="ECO:0000256" key="4">
    <source>
        <dbReference type="RuleBase" id="RU003513"/>
    </source>
</evidence>
<sequence length="393" mass="41118">MRNEILLLVGTRPEAVKAAPVAVAMAADPDLSPVIVHSGQHEWVVDQALAPFGLTPDERLPVRRSGGGQAELMAGLLPALDALLARRKPAAVVVQGDTTTTLAGALAAFWRGIPVAHLEAGLRTGDLAAPFPEEANRQMVARIAALHLAPTADSARALRAESVPVPDIVVTGNTVVDAVRVIATADRPPADPAFAALEPELDAGARLVLVTVHRRESWGAPLDDVLSAVRALVERHLDIRVLLPAHPNPNVRARVTAVLGGVPRAVVTDPLSYPDLVRALRRSALVITDSGGIQEEAPTFGVPVLVTRDVTERMEAVRAGCARLVGTDRTRVLTAADQALAANLRVPADRNPFGDGHAAHRVVDALRRLVSAPRPAGAVLGAPTSPAIMSGAL</sequence>
<gene>
    <name evidence="6" type="primary">wecB</name>
    <name evidence="6" type="ORF">ACFPM7_18135</name>
</gene>
<evidence type="ECO:0000313" key="6">
    <source>
        <dbReference type="EMBL" id="MFC5288976.1"/>
    </source>
</evidence>
<dbReference type="CDD" id="cd03786">
    <property type="entry name" value="GTB_UDP-GlcNAc_2-Epimerase"/>
    <property type="match status" value="1"/>
</dbReference>
<dbReference type="Proteomes" id="UP001596157">
    <property type="component" value="Unassembled WGS sequence"/>
</dbReference>
<dbReference type="EC" id="5.1.3.14" evidence="3"/>
<evidence type="ECO:0000256" key="3">
    <source>
        <dbReference type="ARBA" id="ARBA00038858"/>
    </source>
</evidence>
<dbReference type="RefSeq" id="WP_378248823.1">
    <property type="nucleotide sequence ID" value="NZ_JBHSKF010000009.1"/>
</dbReference>
<evidence type="ECO:0000259" key="5">
    <source>
        <dbReference type="Pfam" id="PF02350"/>
    </source>
</evidence>
<protein>
    <recommendedName>
        <fullName evidence="3">UDP-N-acetylglucosamine 2-epimerase (non-hydrolyzing)</fullName>
        <ecNumber evidence="3">5.1.3.14</ecNumber>
    </recommendedName>
</protein>
<dbReference type="EMBL" id="JBHSKF010000009">
    <property type="protein sequence ID" value="MFC5288976.1"/>
    <property type="molecule type" value="Genomic_DNA"/>
</dbReference>
<dbReference type="InterPro" id="IPR003331">
    <property type="entry name" value="UDP_GlcNAc_Epimerase_2_dom"/>
</dbReference>
<name>A0ABW0ES20_9PSEU</name>
<keyword evidence="1 4" id="KW-0413">Isomerase</keyword>
<comment type="caution">
    <text evidence="6">The sequence shown here is derived from an EMBL/GenBank/DDBJ whole genome shotgun (WGS) entry which is preliminary data.</text>
</comment>
<dbReference type="InterPro" id="IPR029767">
    <property type="entry name" value="WecB-like"/>
</dbReference>
<organism evidence="6 7">
    <name type="scientific">Actinokineospora guangxiensis</name>
    <dbReference type="NCBI Taxonomy" id="1490288"/>
    <lineage>
        <taxon>Bacteria</taxon>
        <taxon>Bacillati</taxon>
        <taxon>Actinomycetota</taxon>
        <taxon>Actinomycetes</taxon>
        <taxon>Pseudonocardiales</taxon>
        <taxon>Pseudonocardiaceae</taxon>
        <taxon>Actinokineospora</taxon>
    </lineage>
</organism>
<dbReference type="PANTHER" id="PTHR43174">
    <property type="entry name" value="UDP-N-ACETYLGLUCOSAMINE 2-EPIMERASE"/>
    <property type="match status" value="1"/>
</dbReference>
<keyword evidence="7" id="KW-1185">Reference proteome</keyword>
<dbReference type="GO" id="GO:0008761">
    <property type="term" value="F:UDP-N-acetylglucosamine 2-epimerase activity"/>
    <property type="evidence" value="ECO:0007669"/>
    <property type="project" value="UniProtKB-EC"/>
</dbReference>
<evidence type="ECO:0000313" key="7">
    <source>
        <dbReference type="Proteomes" id="UP001596157"/>
    </source>
</evidence>
<dbReference type="PANTHER" id="PTHR43174:SF2">
    <property type="entry name" value="UDP-N-ACETYLGLUCOSAMINE 2-EPIMERASE"/>
    <property type="match status" value="1"/>
</dbReference>
<dbReference type="NCBIfam" id="TIGR00236">
    <property type="entry name" value="wecB"/>
    <property type="match status" value="1"/>
</dbReference>
<evidence type="ECO:0000256" key="2">
    <source>
        <dbReference type="ARBA" id="ARBA00038209"/>
    </source>
</evidence>
<dbReference type="Gene3D" id="3.40.50.2000">
    <property type="entry name" value="Glycogen Phosphorylase B"/>
    <property type="match status" value="2"/>
</dbReference>
<dbReference type="Pfam" id="PF02350">
    <property type="entry name" value="Epimerase_2"/>
    <property type="match status" value="1"/>
</dbReference>